<reference evidence="2" key="1">
    <citation type="journal article" date="2022" name="bioRxiv">
        <title>Sequencing and chromosome-scale assembly of the giantPleurodeles waltlgenome.</title>
        <authorList>
            <person name="Brown T."/>
            <person name="Elewa A."/>
            <person name="Iarovenko S."/>
            <person name="Subramanian E."/>
            <person name="Araus A.J."/>
            <person name="Petzold A."/>
            <person name="Susuki M."/>
            <person name="Suzuki K.-i.T."/>
            <person name="Hayashi T."/>
            <person name="Toyoda A."/>
            <person name="Oliveira C."/>
            <person name="Osipova E."/>
            <person name="Leigh N.D."/>
            <person name="Simon A."/>
            <person name="Yun M.H."/>
        </authorList>
    </citation>
    <scope>NUCLEOTIDE SEQUENCE</scope>
    <source>
        <strain evidence="2">20211129_DDA</strain>
        <tissue evidence="2">Liver</tissue>
    </source>
</reference>
<evidence type="ECO:0000313" key="3">
    <source>
        <dbReference type="Proteomes" id="UP001066276"/>
    </source>
</evidence>
<feature type="region of interest" description="Disordered" evidence="1">
    <location>
        <begin position="61"/>
        <end position="80"/>
    </location>
</feature>
<feature type="compositionally biased region" description="Low complexity" evidence="1">
    <location>
        <begin position="178"/>
        <end position="193"/>
    </location>
</feature>
<evidence type="ECO:0008006" key="4">
    <source>
        <dbReference type="Google" id="ProtNLM"/>
    </source>
</evidence>
<proteinExistence type="predicted"/>
<comment type="caution">
    <text evidence="2">The sequence shown here is derived from an EMBL/GenBank/DDBJ whole genome shotgun (WGS) entry which is preliminary data.</text>
</comment>
<keyword evidence="3" id="KW-1185">Reference proteome</keyword>
<accession>A0AAV7QC81</accession>
<dbReference type="AlphaFoldDB" id="A0AAV7QC81"/>
<organism evidence="2 3">
    <name type="scientific">Pleurodeles waltl</name>
    <name type="common">Iberian ribbed newt</name>
    <dbReference type="NCBI Taxonomy" id="8319"/>
    <lineage>
        <taxon>Eukaryota</taxon>
        <taxon>Metazoa</taxon>
        <taxon>Chordata</taxon>
        <taxon>Craniata</taxon>
        <taxon>Vertebrata</taxon>
        <taxon>Euteleostomi</taxon>
        <taxon>Amphibia</taxon>
        <taxon>Batrachia</taxon>
        <taxon>Caudata</taxon>
        <taxon>Salamandroidea</taxon>
        <taxon>Salamandridae</taxon>
        <taxon>Pleurodelinae</taxon>
        <taxon>Pleurodeles</taxon>
    </lineage>
</organism>
<sequence>MEAQTNLRPGALRHVYTLGNIYQGLRDPVPGYLPASRAEDKVHARVSHPGSCHSPCLGPRALPGSPEYEQAGEASTGTVDSQAWAPQGTAGWRKGVPVPGPGAQLGLFEHCHTGEASRDSSPGALPHGGPEDKAQARGPTLGPATALARAPEPKPAGEDSLGPVYAKALQGTAGWRKGAPSPGPAGDSAAWIL</sequence>
<protein>
    <recommendedName>
        <fullName evidence="4">Androgen receptor</fullName>
    </recommendedName>
</protein>
<feature type="region of interest" description="Disordered" evidence="1">
    <location>
        <begin position="113"/>
        <end position="193"/>
    </location>
</feature>
<dbReference type="EMBL" id="JANPWB010000010">
    <property type="protein sequence ID" value="KAJ1136765.1"/>
    <property type="molecule type" value="Genomic_DNA"/>
</dbReference>
<evidence type="ECO:0000313" key="2">
    <source>
        <dbReference type="EMBL" id="KAJ1136765.1"/>
    </source>
</evidence>
<dbReference type="Proteomes" id="UP001066276">
    <property type="component" value="Chromosome 6"/>
</dbReference>
<evidence type="ECO:0000256" key="1">
    <source>
        <dbReference type="SAM" id="MobiDB-lite"/>
    </source>
</evidence>
<name>A0AAV7QC81_PLEWA</name>
<gene>
    <name evidence="2" type="ORF">NDU88_003179</name>
</gene>